<dbReference type="Gene3D" id="3.20.20.70">
    <property type="entry name" value="Aldolase class I"/>
    <property type="match status" value="1"/>
</dbReference>
<dbReference type="AlphaFoldDB" id="A0A1I5SBI9"/>
<dbReference type="HAMAP" id="MF_00131">
    <property type="entry name" value="Trp_synth_alpha"/>
    <property type="match status" value="1"/>
</dbReference>
<keyword evidence="7 9" id="KW-0456">Lyase</keyword>
<dbReference type="PANTHER" id="PTHR43406:SF1">
    <property type="entry name" value="TRYPTOPHAN SYNTHASE ALPHA CHAIN, CHLOROPLASTIC"/>
    <property type="match status" value="1"/>
</dbReference>
<dbReference type="UniPathway" id="UPA00035">
    <property type="reaction ID" value="UER00044"/>
</dbReference>
<sequence>MNMMDLTMNRIDMVFNDLREKGSKALITYITAGDPNLGATADLIIEMEKAGADIIELGIPYSDPLADGPVIQRASARALNNGIKIADIMNMVRSVRQATQIPLIYLVYYNSVFKYGIDRFVKEAHDVGIDGIIIPDLPLEERGEVFDITKQYGIHLIPLVAPTSHQRIPKIVENAGGFVYCVSTTGVTGERDEIQTNIKDYMEEVSRYTDMPKAIGFGISNPDMASQLKDYCDGIIIGSAIVSLIEKAASRDEMLDSVYRFIRGVKRVL</sequence>
<evidence type="ECO:0000256" key="3">
    <source>
        <dbReference type="ARBA" id="ARBA00011270"/>
    </source>
</evidence>
<dbReference type="EMBL" id="FOXR01000002">
    <property type="protein sequence ID" value="SFP68079.1"/>
    <property type="molecule type" value="Genomic_DNA"/>
</dbReference>
<organism evidence="11 12">
    <name type="scientific">Caldicoprobacter faecalis</name>
    <dbReference type="NCBI Taxonomy" id="937334"/>
    <lineage>
        <taxon>Bacteria</taxon>
        <taxon>Bacillati</taxon>
        <taxon>Bacillota</taxon>
        <taxon>Clostridia</taxon>
        <taxon>Caldicoprobacterales</taxon>
        <taxon>Caldicoprobacteraceae</taxon>
        <taxon>Caldicoprobacter</taxon>
    </lineage>
</organism>
<dbReference type="InterPro" id="IPR011060">
    <property type="entry name" value="RibuloseP-bd_barrel"/>
</dbReference>
<evidence type="ECO:0000256" key="9">
    <source>
        <dbReference type="HAMAP-Rule" id="MF_00131"/>
    </source>
</evidence>
<evidence type="ECO:0000256" key="7">
    <source>
        <dbReference type="ARBA" id="ARBA00023239"/>
    </source>
</evidence>
<dbReference type="InterPro" id="IPR013785">
    <property type="entry name" value="Aldolase_TIM"/>
</dbReference>
<evidence type="ECO:0000256" key="6">
    <source>
        <dbReference type="ARBA" id="ARBA00023141"/>
    </source>
</evidence>
<dbReference type="InterPro" id="IPR002028">
    <property type="entry name" value="Trp_synthase_suA"/>
</dbReference>
<gene>
    <name evidence="9" type="primary">trpA</name>
    <name evidence="11" type="ORF">SAMN05444406_10268</name>
</gene>
<comment type="catalytic activity">
    <reaction evidence="8 9">
        <text>(1S,2R)-1-C-(indol-3-yl)glycerol 3-phosphate + L-serine = D-glyceraldehyde 3-phosphate + L-tryptophan + H2O</text>
        <dbReference type="Rhea" id="RHEA:10532"/>
        <dbReference type="ChEBI" id="CHEBI:15377"/>
        <dbReference type="ChEBI" id="CHEBI:33384"/>
        <dbReference type="ChEBI" id="CHEBI:57912"/>
        <dbReference type="ChEBI" id="CHEBI:58866"/>
        <dbReference type="ChEBI" id="CHEBI:59776"/>
        <dbReference type="EC" id="4.2.1.20"/>
    </reaction>
</comment>
<dbReference type="NCBIfam" id="TIGR00262">
    <property type="entry name" value="trpA"/>
    <property type="match status" value="1"/>
</dbReference>
<evidence type="ECO:0000256" key="5">
    <source>
        <dbReference type="ARBA" id="ARBA00022822"/>
    </source>
</evidence>
<dbReference type="PANTHER" id="PTHR43406">
    <property type="entry name" value="TRYPTOPHAN SYNTHASE, ALPHA CHAIN"/>
    <property type="match status" value="1"/>
</dbReference>
<name>A0A1I5SBI9_9FIRM</name>
<evidence type="ECO:0000256" key="8">
    <source>
        <dbReference type="ARBA" id="ARBA00049047"/>
    </source>
</evidence>
<keyword evidence="4 9" id="KW-0028">Amino-acid biosynthesis</keyword>
<dbReference type="PROSITE" id="PS00167">
    <property type="entry name" value="TRP_SYNTHASE_ALPHA"/>
    <property type="match status" value="1"/>
</dbReference>
<dbReference type="SUPFAM" id="SSF51366">
    <property type="entry name" value="Ribulose-phoshate binding barrel"/>
    <property type="match status" value="1"/>
</dbReference>
<evidence type="ECO:0000256" key="2">
    <source>
        <dbReference type="ARBA" id="ARBA00004733"/>
    </source>
</evidence>
<evidence type="ECO:0000313" key="12">
    <source>
        <dbReference type="Proteomes" id="UP000198577"/>
    </source>
</evidence>
<evidence type="ECO:0000256" key="10">
    <source>
        <dbReference type="RuleBase" id="RU003662"/>
    </source>
</evidence>
<comment type="subunit">
    <text evidence="3 9">Tetramer of two alpha and two beta chains.</text>
</comment>
<keyword evidence="5 9" id="KW-0822">Tryptophan biosynthesis</keyword>
<dbReference type="CDD" id="cd04724">
    <property type="entry name" value="Tryptophan_synthase_alpha"/>
    <property type="match status" value="1"/>
</dbReference>
<proteinExistence type="inferred from homology"/>
<evidence type="ECO:0000256" key="4">
    <source>
        <dbReference type="ARBA" id="ARBA00022605"/>
    </source>
</evidence>
<evidence type="ECO:0000313" key="11">
    <source>
        <dbReference type="EMBL" id="SFP68079.1"/>
    </source>
</evidence>
<dbReference type="Proteomes" id="UP000198577">
    <property type="component" value="Unassembled WGS sequence"/>
</dbReference>
<dbReference type="STRING" id="937334.SAMN05444406_10268"/>
<dbReference type="GO" id="GO:0005829">
    <property type="term" value="C:cytosol"/>
    <property type="evidence" value="ECO:0007669"/>
    <property type="project" value="TreeGrafter"/>
</dbReference>
<keyword evidence="12" id="KW-1185">Reference proteome</keyword>
<dbReference type="Pfam" id="PF00290">
    <property type="entry name" value="Trp_syntA"/>
    <property type="match status" value="1"/>
</dbReference>
<feature type="active site" description="Proton acceptor" evidence="9">
    <location>
        <position position="56"/>
    </location>
</feature>
<accession>A0A1I5SBI9</accession>
<dbReference type="EC" id="4.2.1.20" evidence="9"/>
<evidence type="ECO:0000256" key="1">
    <source>
        <dbReference type="ARBA" id="ARBA00003365"/>
    </source>
</evidence>
<keyword evidence="6 9" id="KW-0057">Aromatic amino acid biosynthesis</keyword>
<feature type="active site" description="Proton acceptor" evidence="9">
    <location>
        <position position="67"/>
    </location>
</feature>
<reference evidence="11 12" key="1">
    <citation type="submission" date="2016-10" db="EMBL/GenBank/DDBJ databases">
        <authorList>
            <person name="de Groot N.N."/>
        </authorList>
    </citation>
    <scope>NUCLEOTIDE SEQUENCE [LARGE SCALE GENOMIC DNA]</scope>
    <source>
        <strain evidence="11 12">DSM 20678</strain>
    </source>
</reference>
<dbReference type="InterPro" id="IPR018204">
    <property type="entry name" value="Trp_synthase_alpha_AS"/>
</dbReference>
<dbReference type="GO" id="GO:0004834">
    <property type="term" value="F:tryptophan synthase activity"/>
    <property type="evidence" value="ECO:0007669"/>
    <property type="project" value="UniProtKB-UniRule"/>
</dbReference>
<dbReference type="FunFam" id="3.20.20.70:FF:000037">
    <property type="entry name" value="Tryptophan synthase alpha chain"/>
    <property type="match status" value="1"/>
</dbReference>
<comment type="similarity">
    <text evidence="9 10">Belongs to the TrpA family.</text>
</comment>
<comment type="function">
    <text evidence="1 9">The alpha subunit is responsible for the aldol cleavage of indoleglycerol phosphate to indole and glyceraldehyde 3-phosphate.</text>
</comment>
<protein>
    <recommendedName>
        <fullName evidence="9">Tryptophan synthase alpha chain</fullName>
        <ecNumber evidence="9">4.2.1.20</ecNumber>
    </recommendedName>
</protein>
<comment type="pathway">
    <text evidence="2 9">Amino-acid biosynthesis; L-tryptophan biosynthesis; L-tryptophan from chorismate: step 5/5.</text>
</comment>